<dbReference type="GO" id="GO:0005776">
    <property type="term" value="C:autophagosome"/>
    <property type="evidence" value="ECO:0007669"/>
    <property type="project" value="TreeGrafter"/>
</dbReference>
<dbReference type="Gene3D" id="3.10.20.90">
    <property type="entry name" value="Phosphatidylinositol 3-kinase Catalytic Subunit, Chain A, domain 1"/>
    <property type="match status" value="1"/>
</dbReference>
<evidence type="ECO:0000256" key="5">
    <source>
        <dbReference type="RuleBase" id="RU361202"/>
    </source>
</evidence>
<evidence type="ECO:0000256" key="2">
    <source>
        <dbReference type="ARBA" id="ARBA00022499"/>
    </source>
</evidence>
<dbReference type="EMBL" id="MCFD01000002">
    <property type="protein sequence ID" value="ORX73337.1"/>
    <property type="molecule type" value="Genomic_DNA"/>
</dbReference>
<proteinExistence type="inferred from homology"/>
<dbReference type="GO" id="GO:0034274">
    <property type="term" value="C:Atg12-Atg5-Atg16 complex"/>
    <property type="evidence" value="ECO:0007669"/>
    <property type="project" value="TreeGrafter"/>
</dbReference>
<dbReference type="Pfam" id="PF20637">
    <property type="entry name" value="ATG5_HBR"/>
    <property type="match status" value="1"/>
</dbReference>
<dbReference type="GO" id="GO:0034727">
    <property type="term" value="P:piecemeal microautophagy of the nucleus"/>
    <property type="evidence" value="ECO:0007669"/>
    <property type="project" value="TreeGrafter"/>
</dbReference>
<evidence type="ECO:0000259" key="7">
    <source>
        <dbReference type="Pfam" id="PF20637"/>
    </source>
</evidence>
<dbReference type="GO" id="GO:0044233">
    <property type="term" value="C:mitochondria-associated endoplasmic reticulum membrane contact site"/>
    <property type="evidence" value="ECO:0007669"/>
    <property type="project" value="TreeGrafter"/>
</dbReference>
<keyword evidence="4 5" id="KW-0072">Autophagy</keyword>
<dbReference type="InterPro" id="IPR048939">
    <property type="entry name" value="ATG5_UblA"/>
</dbReference>
<dbReference type="GO" id="GO:0000422">
    <property type="term" value="P:autophagy of mitochondrion"/>
    <property type="evidence" value="ECO:0007669"/>
    <property type="project" value="TreeGrafter"/>
</dbReference>
<evidence type="ECO:0000259" key="8">
    <source>
        <dbReference type="Pfam" id="PF20638"/>
    </source>
</evidence>
<keyword evidence="2 5" id="KW-1017">Isopeptide bond</keyword>
<dbReference type="GO" id="GO:0019776">
    <property type="term" value="F:Atg8-family ligase activity"/>
    <property type="evidence" value="ECO:0007669"/>
    <property type="project" value="TreeGrafter"/>
</dbReference>
<gene>
    <name evidence="9" type="ORF">DL89DRAFT_91525</name>
</gene>
<dbReference type="InterPro" id="IPR042527">
    <property type="entry name" value="Atg5_UblA_dom_sf"/>
</dbReference>
<dbReference type="GO" id="GO:0034045">
    <property type="term" value="C:phagophore assembly site membrane"/>
    <property type="evidence" value="ECO:0007669"/>
    <property type="project" value="UniProtKB-SubCell"/>
</dbReference>
<evidence type="ECO:0000313" key="9">
    <source>
        <dbReference type="EMBL" id="ORX73337.1"/>
    </source>
</evidence>
<dbReference type="Pfam" id="PF20638">
    <property type="entry name" value="ATG5_UblA"/>
    <property type="match status" value="1"/>
</dbReference>
<evidence type="ECO:0000259" key="6">
    <source>
        <dbReference type="Pfam" id="PF04106"/>
    </source>
</evidence>
<comment type="subcellular location">
    <subcellularLocation>
        <location evidence="5">Preautophagosomal structure membrane</location>
        <topology evidence="5">Peripheral membrane protein</topology>
    </subcellularLocation>
</comment>
<keyword evidence="10" id="KW-1185">Reference proteome</keyword>
<evidence type="ECO:0000256" key="3">
    <source>
        <dbReference type="ARBA" id="ARBA00022843"/>
    </source>
</evidence>
<organism evidence="9 10">
    <name type="scientific">Linderina pennispora</name>
    <dbReference type="NCBI Taxonomy" id="61395"/>
    <lineage>
        <taxon>Eukaryota</taxon>
        <taxon>Fungi</taxon>
        <taxon>Fungi incertae sedis</taxon>
        <taxon>Zoopagomycota</taxon>
        <taxon>Kickxellomycotina</taxon>
        <taxon>Kickxellomycetes</taxon>
        <taxon>Kickxellales</taxon>
        <taxon>Kickxellaceae</taxon>
        <taxon>Linderina</taxon>
    </lineage>
</organism>
<reference evidence="9 10" key="1">
    <citation type="submission" date="2016-07" db="EMBL/GenBank/DDBJ databases">
        <title>Pervasive Adenine N6-methylation of Active Genes in Fungi.</title>
        <authorList>
            <consortium name="DOE Joint Genome Institute"/>
            <person name="Mondo S.J."/>
            <person name="Dannebaum R.O."/>
            <person name="Kuo R.C."/>
            <person name="Labutti K."/>
            <person name="Haridas S."/>
            <person name="Kuo A."/>
            <person name="Salamov A."/>
            <person name="Ahrendt S.R."/>
            <person name="Lipzen A."/>
            <person name="Sullivan W."/>
            <person name="Andreopoulos W.B."/>
            <person name="Clum A."/>
            <person name="Lindquist E."/>
            <person name="Daum C."/>
            <person name="Ramamoorthy G.K."/>
            <person name="Gryganskyi A."/>
            <person name="Culley D."/>
            <person name="Magnuson J.K."/>
            <person name="James T.Y."/>
            <person name="O'Malley M.A."/>
            <person name="Stajich J.E."/>
            <person name="Spatafora J.W."/>
            <person name="Visel A."/>
            <person name="Grigoriev I.V."/>
        </authorList>
    </citation>
    <scope>NUCLEOTIDE SEQUENCE [LARGE SCALE GENOMIC DNA]</scope>
    <source>
        <strain evidence="9 10">ATCC 12442</strain>
    </source>
</reference>
<dbReference type="OrthoDB" id="272162at2759"/>
<comment type="similarity">
    <text evidence="1 5">Belongs to the ATG5 family.</text>
</comment>
<feature type="domain" description="Autophagy protein ATG5 alpha-helical bundle region" evidence="7">
    <location>
        <begin position="148"/>
        <end position="205"/>
    </location>
</feature>
<protein>
    <recommendedName>
        <fullName evidence="5">Autophagy protein 5</fullName>
    </recommendedName>
</protein>
<evidence type="ECO:0000313" key="10">
    <source>
        <dbReference type="Proteomes" id="UP000193922"/>
    </source>
</evidence>
<feature type="domain" description="Autophagy protein ATG5 UblA" evidence="8">
    <location>
        <begin position="13"/>
        <end position="133"/>
    </location>
</feature>
<feature type="domain" description="Autophagy protein ATG5 UblB" evidence="6">
    <location>
        <begin position="225"/>
        <end position="342"/>
    </location>
</feature>
<comment type="subunit">
    <text evidence="5">Conjugated with ATG12.</text>
</comment>
<dbReference type="InterPro" id="IPR048318">
    <property type="entry name" value="ATG5_UblB"/>
</dbReference>
<evidence type="ECO:0000256" key="1">
    <source>
        <dbReference type="ARBA" id="ARBA00006910"/>
    </source>
</evidence>
<comment type="function">
    <text evidence="5">Involved in cytoplasm to vacuole transport (Cvt) and autophagic vesicle formation.</text>
</comment>
<dbReference type="PANTHER" id="PTHR13040">
    <property type="entry name" value="AUTOPHAGY PROTEIN 5"/>
    <property type="match status" value="1"/>
</dbReference>
<evidence type="ECO:0000256" key="4">
    <source>
        <dbReference type="ARBA" id="ARBA00023006"/>
    </source>
</evidence>
<name>A0A1Y1WIH6_9FUNG</name>
<dbReference type="AlphaFoldDB" id="A0A1Y1WIH6"/>
<dbReference type="Gene3D" id="3.10.20.620">
    <property type="match status" value="1"/>
</dbReference>
<dbReference type="PANTHER" id="PTHR13040:SF2">
    <property type="entry name" value="AUTOPHAGY PROTEIN 5"/>
    <property type="match status" value="1"/>
</dbReference>
<comment type="caution">
    <text evidence="9">The sequence shown here is derived from an EMBL/GenBank/DDBJ whole genome shotgun (WGS) entry which is preliminary data.</text>
</comment>
<keyword evidence="3 5" id="KW-0832">Ubl conjugation</keyword>
<dbReference type="GO" id="GO:0006995">
    <property type="term" value="P:cellular response to nitrogen starvation"/>
    <property type="evidence" value="ECO:0007669"/>
    <property type="project" value="TreeGrafter"/>
</dbReference>
<dbReference type="InterPro" id="IPR007239">
    <property type="entry name" value="Atg5"/>
</dbReference>
<keyword evidence="5" id="KW-0813">Transport</keyword>
<dbReference type="InterPro" id="IPR048940">
    <property type="entry name" value="ATG5_HBR"/>
</dbReference>
<dbReference type="GO" id="GO:0061908">
    <property type="term" value="C:phagophore"/>
    <property type="evidence" value="ECO:0007669"/>
    <property type="project" value="TreeGrafter"/>
</dbReference>
<dbReference type="STRING" id="61395.A0A1Y1WIH6"/>
<dbReference type="InterPro" id="IPR042526">
    <property type="entry name" value="Atg5_HR"/>
</dbReference>
<dbReference type="Gene3D" id="1.10.246.190">
    <property type="entry name" value="Autophagy protein Apg5, helix rich domain"/>
    <property type="match status" value="1"/>
</dbReference>
<dbReference type="RefSeq" id="XP_040746677.1">
    <property type="nucleotide sequence ID" value="XM_040892251.1"/>
</dbReference>
<sequence length="359" mass="39677">MSRAPDSGPLRKVWASMIPVEIQLAPSDAIELLASATLPEPFQIFYMLVPRVSYLPFVSTKVKEQWIDPMLAMSGSPINGNDITTIAPETDFWFEYKGVPLKWHYPIGLLYDLYVNSALNGEPELPWSLTVHVRRFPDKMLIPSPSAEIMRNMAMAVVKEADYVRYGSTKRTMDLGKAEQFQLLDGLETHSFEKYIAIHSILVPTPDPRAPVSSSGPKFQPPKAVPLRFYVPAAFSSEEYTIRPISAGGRPASSSSNPNAGMSQPRHLNYNVYQCPIAPTKDAGDSDKPTTLADAYRTCVESAEQLESKVCLCQGIRVPWETPVSWLADNLVYADCFLHLVVVGTNGTPLAEALPTIGE</sequence>
<keyword evidence="5" id="KW-0472">Membrane</keyword>
<accession>A0A1Y1WIH6</accession>
<dbReference type="Pfam" id="PF04106">
    <property type="entry name" value="ATG5_UblB"/>
    <property type="match status" value="1"/>
</dbReference>
<dbReference type="GeneID" id="63808899"/>
<dbReference type="Proteomes" id="UP000193922">
    <property type="component" value="Unassembled WGS sequence"/>
</dbReference>